<evidence type="ECO:0000256" key="2">
    <source>
        <dbReference type="ARBA" id="ARBA00022576"/>
    </source>
</evidence>
<dbReference type="Gene3D" id="3.40.640.10">
    <property type="entry name" value="Type I PLP-dependent aspartate aminotransferase-like (Major domain)"/>
    <property type="match status" value="1"/>
</dbReference>
<reference evidence="6" key="2">
    <citation type="journal article" date="2024" name="Antonie Van Leeuwenhoek">
        <title>Roseihalotalea indica gen. nov., sp. nov., a halophilic Bacteroidetes from mesopelagic Southwest Indian Ocean with higher carbohydrate metabolic potential.</title>
        <authorList>
            <person name="Chen B."/>
            <person name="Zhang M."/>
            <person name="Lin D."/>
            <person name="Ye J."/>
            <person name="Tang K."/>
        </authorList>
    </citation>
    <scope>NUCLEOTIDE SEQUENCE</scope>
    <source>
        <strain evidence="6">TK19036</strain>
    </source>
</reference>
<evidence type="ECO:0000256" key="1">
    <source>
        <dbReference type="ARBA" id="ARBA00001933"/>
    </source>
</evidence>
<evidence type="ECO:0000256" key="4">
    <source>
        <dbReference type="RuleBase" id="RU000481"/>
    </source>
</evidence>
<dbReference type="InterPro" id="IPR050881">
    <property type="entry name" value="LL-DAP_aminotransferase"/>
</dbReference>
<evidence type="ECO:0000259" key="5">
    <source>
        <dbReference type="Pfam" id="PF00155"/>
    </source>
</evidence>
<keyword evidence="2 4" id="KW-0032">Aminotransferase</keyword>
<dbReference type="Gene3D" id="3.90.1150.10">
    <property type="entry name" value="Aspartate Aminotransferase, domain 1"/>
    <property type="match status" value="1"/>
</dbReference>
<organism evidence="6">
    <name type="scientific">Roseihalotalea indica</name>
    <dbReference type="NCBI Taxonomy" id="2867963"/>
    <lineage>
        <taxon>Bacteria</taxon>
        <taxon>Pseudomonadati</taxon>
        <taxon>Bacteroidota</taxon>
        <taxon>Cytophagia</taxon>
        <taxon>Cytophagales</taxon>
        <taxon>Catalimonadaceae</taxon>
        <taxon>Roseihalotalea</taxon>
    </lineage>
</organism>
<dbReference type="Pfam" id="PF00155">
    <property type="entry name" value="Aminotran_1_2"/>
    <property type="match status" value="1"/>
</dbReference>
<dbReference type="PANTHER" id="PTHR42832">
    <property type="entry name" value="AMINO ACID AMINOTRANSFERASE"/>
    <property type="match status" value="1"/>
</dbReference>
<dbReference type="InterPro" id="IPR015421">
    <property type="entry name" value="PyrdxlP-dep_Trfase_major"/>
</dbReference>
<feature type="domain" description="Aminotransferase class I/classII large" evidence="5">
    <location>
        <begin position="32"/>
        <end position="382"/>
    </location>
</feature>
<dbReference type="InterPro" id="IPR004839">
    <property type="entry name" value="Aminotransferase_I/II_large"/>
</dbReference>
<dbReference type="SUPFAM" id="SSF53383">
    <property type="entry name" value="PLP-dependent transferases"/>
    <property type="match status" value="1"/>
</dbReference>
<sequence length="386" mass="43651">MIISPARRLQQVEEYYFSRKLRQIRQMNEEGKDIINLGVGSPDMMPSPATITALSEIAHQPDAHGYQPYQGLAELRTAMAEWTQKTFSVTVAPESEILPLMGSKEGITHISLAFLNPGDRVLVPSLGYPAYTSVTNMVEAEVRTYPLVEGSWQPDFEKMADMDIRKVKLLWCNYPHMPTGAPAQYETLEKLVAFAREHNILLCHDNPYALVLNRDKPLSVFSVPGAKEVAIELHSLSKSHNMAGWRIGWIAGASDYLSEIIKVKSNVDSGMFKAMQLAARQALLNDEEWHQQRNQEYKERQAITFQLATALGCQFDPKQQGMFVWAKIPETESSAEAVSERILQQNRVFITPGHIFGKEGKRYLRFSLCVSQQLLNEAVKRVTFHP</sequence>
<dbReference type="EC" id="2.6.1.-" evidence="4"/>
<dbReference type="PROSITE" id="PS00105">
    <property type="entry name" value="AA_TRANSFER_CLASS_1"/>
    <property type="match status" value="1"/>
</dbReference>
<evidence type="ECO:0000256" key="3">
    <source>
        <dbReference type="ARBA" id="ARBA00022679"/>
    </source>
</evidence>
<name>A0AA49JGA7_9BACT</name>
<proteinExistence type="inferred from homology"/>
<comment type="cofactor">
    <cofactor evidence="1 4">
        <name>pyridoxal 5'-phosphate</name>
        <dbReference type="ChEBI" id="CHEBI:597326"/>
    </cofactor>
</comment>
<dbReference type="AlphaFoldDB" id="A0AA49JGA7"/>
<accession>A0AA49JGA7</accession>
<dbReference type="CDD" id="cd00609">
    <property type="entry name" value="AAT_like"/>
    <property type="match status" value="1"/>
</dbReference>
<reference evidence="6" key="1">
    <citation type="journal article" date="2023" name="Comput. Struct. Biotechnol. J.">
        <title>Discovery of a novel marine Bacteroidetes with a rich repertoire of carbohydrate-active enzymes.</title>
        <authorList>
            <person name="Chen B."/>
            <person name="Liu G."/>
            <person name="Chen Q."/>
            <person name="Wang H."/>
            <person name="Liu L."/>
            <person name="Tang K."/>
        </authorList>
    </citation>
    <scope>NUCLEOTIDE SEQUENCE</scope>
    <source>
        <strain evidence="6">TK19036</strain>
    </source>
</reference>
<dbReference type="InterPro" id="IPR004838">
    <property type="entry name" value="NHTrfase_class1_PyrdxlP-BS"/>
</dbReference>
<comment type="similarity">
    <text evidence="4">Belongs to the class-I pyridoxal-phosphate-dependent aminotransferase family.</text>
</comment>
<dbReference type="InterPro" id="IPR015422">
    <property type="entry name" value="PyrdxlP-dep_Trfase_small"/>
</dbReference>
<keyword evidence="3 4" id="KW-0808">Transferase</keyword>
<gene>
    <name evidence="6" type="ORF">K4G66_31270</name>
</gene>
<dbReference type="GO" id="GO:0030170">
    <property type="term" value="F:pyridoxal phosphate binding"/>
    <property type="evidence" value="ECO:0007669"/>
    <property type="project" value="InterPro"/>
</dbReference>
<dbReference type="PANTHER" id="PTHR42832:SF3">
    <property type="entry name" value="L-GLUTAMINE--4-(METHYLSULFANYL)-2-OXOBUTANOATE AMINOTRANSFERASE"/>
    <property type="match status" value="1"/>
</dbReference>
<dbReference type="EMBL" id="CP120682">
    <property type="protein sequence ID" value="WKN36849.1"/>
    <property type="molecule type" value="Genomic_DNA"/>
</dbReference>
<dbReference type="GO" id="GO:0008483">
    <property type="term" value="F:transaminase activity"/>
    <property type="evidence" value="ECO:0007669"/>
    <property type="project" value="UniProtKB-KW"/>
</dbReference>
<evidence type="ECO:0000313" key="6">
    <source>
        <dbReference type="EMBL" id="WKN36849.1"/>
    </source>
</evidence>
<dbReference type="InterPro" id="IPR015424">
    <property type="entry name" value="PyrdxlP-dep_Trfase"/>
</dbReference>
<protein>
    <recommendedName>
        <fullName evidence="4">Aminotransferase</fullName>
        <ecNumber evidence="4">2.6.1.-</ecNumber>
    </recommendedName>
</protein>